<evidence type="ECO:0000313" key="4">
    <source>
        <dbReference type="Proteomes" id="UP000229433"/>
    </source>
</evidence>
<dbReference type="InterPro" id="IPR035897">
    <property type="entry name" value="Toll_tir_struct_dom_sf"/>
</dbReference>
<accession>A0A2G1VU01</accession>
<evidence type="ECO:0000256" key="1">
    <source>
        <dbReference type="SAM" id="MobiDB-lite"/>
    </source>
</evidence>
<dbReference type="InterPro" id="IPR000157">
    <property type="entry name" value="TIR_dom"/>
</dbReference>
<keyword evidence="4" id="KW-1185">Reference proteome</keyword>
<dbReference type="RefSeq" id="WP_143469349.1">
    <property type="nucleotide sequence ID" value="NZ_KZ319288.1"/>
</dbReference>
<feature type="domain" description="TIR" evidence="2">
    <location>
        <begin position="2"/>
        <end position="151"/>
    </location>
</feature>
<feature type="region of interest" description="Disordered" evidence="1">
    <location>
        <begin position="145"/>
        <end position="170"/>
    </location>
</feature>
<dbReference type="OrthoDB" id="1098242at2"/>
<dbReference type="PROSITE" id="PS50104">
    <property type="entry name" value="TIR"/>
    <property type="match status" value="1"/>
</dbReference>
<gene>
    <name evidence="3" type="ORF">CJ305_04595</name>
</gene>
<dbReference type="GO" id="GO:0007165">
    <property type="term" value="P:signal transduction"/>
    <property type="evidence" value="ECO:0007669"/>
    <property type="project" value="InterPro"/>
</dbReference>
<dbReference type="Pfam" id="PF13676">
    <property type="entry name" value="TIR_2"/>
    <property type="match status" value="1"/>
</dbReference>
<reference evidence="3 4" key="1">
    <citation type="submission" date="2017-08" db="EMBL/GenBank/DDBJ databases">
        <title>The whole genome shortgun sequences of strain Leeuwenhoekiella nanhaiensis G18 from the South China Sea.</title>
        <authorList>
            <person name="Liu Q."/>
        </authorList>
    </citation>
    <scope>NUCLEOTIDE SEQUENCE [LARGE SCALE GENOMIC DNA]</scope>
    <source>
        <strain evidence="3 4">G18</strain>
    </source>
</reference>
<feature type="compositionally biased region" description="Pro residues" evidence="1">
    <location>
        <begin position="158"/>
        <end position="167"/>
    </location>
</feature>
<name>A0A2G1VU01_9FLAO</name>
<dbReference type="Proteomes" id="UP000229433">
    <property type="component" value="Unassembled WGS sequence"/>
</dbReference>
<comment type="caution">
    <text evidence="3">The sequence shown here is derived from an EMBL/GenBank/DDBJ whole genome shotgun (WGS) entry which is preliminary data.</text>
</comment>
<protein>
    <recommendedName>
        <fullName evidence="2">TIR domain-containing protein</fullName>
    </recommendedName>
</protein>
<dbReference type="Gene3D" id="3.40.50.10140">
    <property type="entry name" value="Toll/interleukin-1 receptor homology (TIR) domain"/>
    <property type="match status" value="1"/>
</dbReference>
<dbReference type="SUPFAM" id="SSF52200">
    <property type="entry name" value="Toll/Interleukin receptor TIR domain"/>
    <property type="match status" value="1"/>
</dbReference>
<proteinExistence type="predicted"/>
<dbReference type="EMBL" id="NQXA01000002">
    <property type="protein sequence ID" value="PHQ30246.1"/>
    <property type="molecule type" value="Genomic_DNA"/>
</dbReference>
<organism evidence="3 4">
    <name type="scientific">Leeuwenhoekiella nanhaiensis</name>
    <dbReference type="NCBI Taxonomy" id="1655491"/>
    <lineage>
        <taxon>Bacteria</taxon>
        <taxon>Pseudomonadati</taxon>
        <taxon>Bacteroidota</taxon>
        <taxon>Flavobacteriia</taxon>
        <taxon>Flavobacteriales</taxon>
        <taxon>Flavobacteriaceae</taxon>
        <taxon>Leeuwenhoekiella</taxon>
    </lineage>
</organism>
<dbReference type="SMART" id="SM00255">
    <property type="entry name" value="TIR"/>
    <property type="match status" value="1"/>
</dbReference>
<evidence type="ECO:0000313" key="3">
    <source>
        <dbReference type="EMBL" id="PHQ30246.1"/>
    </source>
</evidence>
<sequence length="426" mass="47862">MNTGTIFFSYSRQDSDFVIHLAQSLREAGAKVWLDQLDIQPGSRWDKSIEQALFKSNTLLIILSKASVESPNVMDEVSFALEENKRVVPILLEDCDIPFRLRRLQFADFTGNRNRALNTLIASLGLEDQVASKLSDTAADHNLIDKAEKESKVENITPPKPVIPPPTDTKKYQIPAASVQSTATSSPNSEKKSSKKLFYMAAAVVAVGIAIWSLIQLQTQPEEEQQIAETADETDWKLIQNTDDAQLFEAHIANFKPCEHLALAQTKLDSLKPTPDVALVDEPEPEPEPTPEELARAEEQKKWEAVKLLNQYANYLNFYKTHTESEFREEARTKLIEYLDQTGYVYYGSKFSNYFDLAFEPQGDGVPVVDKFYVATQARTIRGGSESNSPAVGSTKSKSLVFVEEVIESGSSYWIKIKFSEDRFVN</sequence>
<dbReference type="AlphaFoldDB" id="A0A2G1VU01"/>
<evidence type="ECO:0000259" key="2">
    <source>
        <dbReference type="PROSITE" id="PS50104"/>
    </source>
</evidence>